<evidence type="ECO:0000313" key="1">
    <source>
        <dbReference type="EMBL" id="KAJ6228961.1"/>
    </source>
</evidence>
<proteinExistence type="predicted"/>
<gene>
    <name evidence="1" type="ORF">M0813_08460</name>
</gene>
<reference evidence="1" key="1">
    <citation type="submission" date="2022-08" db="EMBL/GenBank/DDBJ databases">
        <title>Novel sulfate-reducing endosymbionts in the free-living metamonad Anaeramoeba.</title>
        <authorList>
            <person name="Jerlstrom-Hultqvist J."/>
            <person name="Cepicka I."/>
            <person name="Gallot-Lavallee L."/>
            <person name="Salas-Leiva D."/>
            <person name="Curtis B.A."/>
            <person name="Zahonova K."/>
            <person name="Pipaliya S."/>
            <person name="Dacks J."/>
            <person name="Roger A.J."/>
        </authorList>
    </citation>
    <scope>NUCLEOTIDE SEQUENCE</scope>
    <source>
        <strain evidence="1">Schooner1</strain>
    </source>
</reference>
<protein>
    <submittedName>
        <fullName evidence="1">Uncharacterized protein</fullName>
    </submittedName>
</protein>
<organism evidence="1 2">
    <name type="scientific">Anaeramoeba flamelloides</name>
    <dbReference type="NCBI Taxonomy" id="1746091"/>
    <lineage>
        <taxon>Eukaryota</taxon>
        <taxon>Metamonada</taxon>
        <taxon>Anaeramoebidae</taxon>
        <taxon>Anaeramoeba</taxon>
    </lineage>
</organism>
<accession>A0ABQ8X926</accession>
<keyword evidence="2" id="KW-1185">Reference proteome</keyword>
<dbReference type="EMBL" id="JAOAOG010000325">
    <property type="protein sequence ID" value="KAJ6228961.1"/>
    <property type="molecule type" value="Genomic_DNA"/>
</dbReference>
<dbReference type="Proteomes" id="UP001150062">
    <property type="component" value="Unassembled WGS sequence"/>
</dbReference>
<evidence type="ECO:0000313" key="2">
    <source>
        <dbReference type="Proteomes" id="UP001150062"/>
    </source>
</evidence>
<name>A0ABQ8X926_9EUKA</name>
<sequence>MDLFQETKKSIQSGVFSSKVWDSIKGIEKGTEEYEIFFSQLNQLPTFLPGLSKLEKGNKQDQLNAFHQYFRLILFQFGYNTISLLKSWIKVMKLHLSSNHIQMTNEFEMLLDVFVENGNEPIINQSIRSFFLFQNDQLKKYLTKQLKNQKEVQCSFFFFLFLFK</sequence>
<comment type="caution">
    <text evidence="1">The sequence shown here is derived from an EMBL/GenBank/DDBJ whole genome shotgun (WGS) entry which is preliminary data.</text>
</comment>